<dbReference type="Proteomes" id="UP000293764">
    <property type="component" value="Unassembled WGS sequence"/>
</dbReference>
<organism evidence="2 3">
    <name type="scientific">Pengzhenrongella frigida</name>
    <dbReference type="NCBI Taxonomy" id="1259133"/>
    <lineage>
        <taxon>Bacteria</taxon>
        <taxon>Bacillati</taxon>
        <taxon>Actinomycetota</taxon>
        <taxon>Actinomycetes</taxon>
        <taxon>Micrococcales</taxon>
        <taxon>Pengzhenrongella</taxon>
    </lineage>
</organism>
<sequence>MADRQHDATGPITHLPPFTPEQAARAVEHDLAVVLVERVDLEHVRRRALFNLPAAARAERRARDAGKAVRVVLVRLEPVGVVVSDD</sequence>
<dbReference type="EMBL" id="SDWW01000009">
    <property type="protein sequence ID" value="RYV52053.1"/>
    <property type="molecule type" value="Genomic_DNA"/>
</dbReference>
<proteinExistence type="predicted"/>
<evidence type="ECO:0000313" key="3">
    <source>
        <dbReference type="Proteomes" id="UP000293764"/>
    </source>
</evidence>
<reference evidence="2 3" key="1">
    <citation type="submission" date="2019-01" db="EMBL/GenBank/DDBJ databases">
        <title>Novel species of Cellulomonas.</title>
        <authorList>
            <person name="Liu Q."/>
            <person name="Xin Y.-H."/>
        </authorList>
    </citation>
    <scope>NUCLEOTIDE SEQUENCE [LARGE SCALE GENOMIC DNA]</scope>
    <source>
        <strain evidence="2 3">HLT2-17</strain>
    </source>
</reference>
<evidence type="ECO:0000313" key="2">
    <source>
        <dbReference type="EMBL" id="RYV52053.1"/>
    </source>
</evidence>
<name>A0A4Q5N437_9MICO</name>
<dbReference type="RefSeq" id="WP_130101698.1">
    <property type="nucleotide sequence ID" value="NZ_SDWW01000009.1"/>
</dbReference>
<feature type="region of interest" description="Disordered" evidence="1">
    <location>
        <begin position="1"/>
        <end position="21"/>
    </location>
</feature>
<gene>
    <name evidence="2" type="ORF">EUA98_05665</name>
</gene>
<evidence type="ECO:0000256" key="1">
    <source>
        <dbReference type="SAM" id="MobiDB-lite"/>
    </source>
</evidence>
<keyword evidence="3" id="KW-1185">Reference proteome</keyword>
<protein>
    <submittedName>
        <fullName evidence="2">Uncharacterized protein</fullName>
    </submittedName>
</protein>
<accession>A0A4Q5N437</accession>
<dbReference type="AlphaFoldDB" id="A0A4Q5N437"/>
<comment type="caution">
    <text evidence="2">The sequence shown here is derived from an EMBL/GenBank/DDBJ whole genome shotgun (WGS) entry which is preliminary data.</text>
</comment>